<feature type="region of interest" description="Disordered" evidence="1">
    <location>
        <begin position="629"/>
        <end position="652"/>
    </location>
</feature>
<feature type="compositionally biased region" description="Basic and acidic residues" evidence="1">
    <location>
        <begin position="345"/>
        <end position="363"/>
    </location>
</feature>
<evidence type="ECO:0000313" key="2">
    <source>
        <dbReference type="EMBL" id="PFH38793.1"/>
    </source>
</evidence>
<sequence length="2890" mass="295706">MTKVGSCSSERACADLWRDLSSDPLAVDSPAVDSVFGEASMPAPVDGDSTPFLTQPSKHDFSRTSFSGPGDHETAVEVTGMDAPFSNRRISPLRSLPRGQKRLEPKQARAGLDFQKLEALEERKLKRLRVSGFQQLDGGSQVLLLAVRSRAVHSGQKSALLGDLQTKAKRRKARGLHVRVRVPSCRSSPSPRESQIRESSYSSSPSSSPLSAVSLASSSSSPSSSSSSLSSFSPSSWFSPSHCFLRRSRQRDHSEDHREKEGLAASRQPRHPACRARAQREPASGAGASAAPDPLGAKLEYFPLVASSSPLPSLPPESTLKPGAFREQAPEGDSGESPLWRSRPVTRDSARPSHTADETKYAERNPMGRRTSPRCSSNEEGWSLCGRASDPRGDEQTTLAGSRSSSGASLSFRHGQAHSADSGKPRQKASKESPSAVYSSASTPASPSLSLKDAREDCRASEEGRERVDDPCGRPFADSTPQHPRCHDTSTGGGRSRVAASARHHPSVCASSPLSPRTSSAGSLTLQASCGSENEFEAGGAERLHSRSEQRGRAKTYSQSEETRLRGQEAEGSQEDARAERDEDALLLSFLFIDAPSPSRPSRLRSPTGGGRGAGLSARLSCLSRSPKCEHGVTLPESQRQHKTPPQPEAAGLYGASAFSASDEVLRRDCSMGKLSEEEIKTPLSLQSVEAAVALRTHKEGRAAAETHIPPRELCKGENQWITEQCTDASDKRPRDLSSTQTEQQGGSTDSFFASAAESETSSSSFYACVYPLPYSAMSSASPLSPVSSDASLTHALPSVSSLSLLPFALPSAVEFLHSHRDLHSARRRRRREEEASSARSPPSRLPQNPQRDTKRARGDLACSSSSSSASRASASTASSASLAASSPPSSASSADSAAPSAQAFAPSANSPQPPEAASAGRGSAAPSAAAARKHPRRATEAARREAHTASRGGGGDAGEPFRQSPATRPQVWKGLGWLNAAARSDATFPASSPSVAAHAAPSWAFQSSPGAASSAPRSGRASLCRVASSAGGDDDLEGAHAAADFQVQRTASLSLCGQERLRAVSSSSRSSAALACAVPEAPSGSASAFFAASAAAPVPASASGDASPPPAQGRMARPPSPAPRSSCGRQGGDASQQAPVPDSTLSFHVSPPPGACVLVPAVAAPSSIYSPALPSHAQLESAATPAAPASQQPILAGSPVRSGVASRAQASSLNPCIEGLRQHDASRPFAPWSHPAASAFFCASPPPSPAPEAPRARDRDWQSTLCSTYTALRLLSPRTLRSLLHCLVSPAGPGSHAPADGDRLRGEANQQMDSQSQRAAEGAARNGAKPTAHAAREPPADAWPVRGIAAFGSSAEAPGASGGEAAAASAGRKEEREREKASQKGAAGLTQCTALGKAAFLSPGAGRRLDCVVGTRSQPSEGTRVCFSSRFSSLSPSLSGSLHGLASASPLLARERSSSAPVASPLTSFAFSAGAASELSSSSSGGSLPSTPSPPDGRVCALRCPSAAEKGNAVEKGLAAPPDAPGACAGLQTPHLGLPPAHLDGDRRVGFPFSSSPMRPDAAAMPCRADDERACEMKLEAFSSEGSKRNLEFSADEGDFSAGERQPHQRSGSAQRDEKAAVAGKAERERVGRSGAGECANDAREGGAACVNAEVPERERGGALLLRSEDESQAEAVTGKQRQHGNDSGDSPGGEREKGEMQSLGTGGKADRDPGARGEDGLGASTRRHEENRQEAGAGPMSIAVKRDTGKGAGGDEKTILQNCQPLLLFLLQQAQKEMRAQRDRHRHPVSNAELSAKSQRSQYCLSGTTEIAAPAAASLLPSLSPDVASSISSSLAPSLSASLLPLPSSAPSRLLDSPPGAAIPPPATSSVQASAVHLLSPSGAPAAPPCPVLSSYIRGPGELEASGTALASRRRLALLSDQRRPCWSLAPAAAPAPSLSAALAPSARLGSQPASLACAPPLSSLATLCSGLQPQLPVPAAVPSPLLPFASPGYLWGSHRLFRPPGVGSPLPVPSAAGFAPSACQLPSQALSPSCLSAFAASAAYPPGSLESPPSLASLAAVPRAFPAYSATAASAFTSLASTFTPSLAGLPEACAPHFLNAPLAGTRRLQVCAHPRSGGRKRDVYRRSKVEPPEAAPQTDGLAGRSDSEPPRAVSPSAPLGSVASASACSPPLTQLSPSCHFRPSPLGAPDAAALRVLPASSVSSCEVSYLSYSSFSSADAAGQFRAAWSLLPPPPGALAEASTASSASRPSPSCVGAPSPPLGASPSYASPSSAPLRGSMAAFAVPPMLQTPLASAPAALQAFSAPLAPVSFCLPSPSLQSSAGASLASRVAPLPASRSSHPAVSRGSAPSPQSPASSRFTSTAPSSASTPEASPCLFSSASPSVRGGAANPALRGAVRDASPALLEQSALRKRGRRRKERQALSPSACVQAGDQACLAEGALTQVKLAKTAEDAGAGEEDLVPGAGSAARSLLKSGEVSPHLLPSSLHAQGASAGGRRDPETQTTSSFSEASSLFAFAFSSQLFSSSRSQLPRESPSAVAGAEPLKALAPHKPGAAACSHVPRIGFPPPPPLVHSSYSTSLSESVSVAPRGSSQAAASSAASSAAVDALAPSACEAASRLRLLPPFMGSHGSSLSPALSFSSASSSSPSLAPSSPASLASSQGDFAAVSLALETLISDATPETRAQSASAVAASDAAPASAATLSWGAQAPGACGDFPLSAGCSNGERRQQARQEAAHAAQDAQAATASSTASFDSLSRASSSARRARAGVVRGLSPRLGAVAPPRDGSSPWRSLAAASGRLAAPAPPAATGSRAAERRAGAGRVDGREPPWATQLREGSGERDTDAGGVRRRSACARMCRDTRQRGWAKRRACRGCVARGRCAG</sequence>
<feature type="compositionally biased region" description="Low complexity" evidence="1">
    <location>
        <begin position="838"/>
        <end position="847"/>
    </location>
</feature>
<feature type="region of interest" description="Disordered" evidence="1">
    <location>
        <begin position="1582"/>
        <end position="1759"/>
    </location>
</feature>
<feature type="compositionally biased region" description="Polar residues" evidence="1">
    <location>
        <begin position="1309"/>
        <end position="1319"/>
    </location>
</feature>
<feature type="compositionally biased region" description="Basic and acidic residues" evidence="1">
    <location>
        <begin position="1616"/>
        <end position="1633"/>
    </location>
</feature>
<protein>
    <submittedName>
        <fullName evidence="2">Uncharacterized protein</fullName>
    </submittedName>
</protein>
<feature type="region of interest" description="Disordered" evidence="1">
    <location>
        <begin position="1354"/>
        <end position="1387"/>
    </location>
</feature>
<feature type="region of interest" description="Disordered" evidence="1">
    <location>
        <begin position="37"/>
        <end position="109"/>
    </location>
</feature>
<dbReference type="GeneID" id="40306197"/>
<feature type="compositionally biased region" description="Polar residues" evidence="1">
    <location>
        <begin position="509"/>
        <end position="532"/>
    </location>
</feature>
<feature type="compositionally biased region" description="Basic and acidic residues" evidence="1">
    <location>
        <begin position="2123"/>
        <end position="2135"/>
    </location>
</feature>
<feature type="region of interest" description="Disordered" evidence="1">
    <location>
        <begin position="2730"/>
        <end position="2855"/>
    </location>
</feature>
<feature type="compositionally biased region" description="Basic residues" evidence="1">
    <location>
        <begin position="167"/>
        <end position="180"/>
    </location>
</feature>
<feature type="compositionally biased region" description="Low complexity" evidence="1">
    <location>
        <begin position="432"/>
        <end position="450"/>
    </location>
</feature>
<feature type="region of interest" description="Disordered" evidence="1">
    <location>
        <begin position="1480"/>
        <end position="1500"/>
    </location>
</feature>
<evidence type="ECO:0000313" key="3">
    <source>
        <dbReference type="Proteomes" id="UP000224006"/>
    </source>
</evidence>
<feature type="region of interest" description="Disordered" evidence="1">
    <location>
        <begin position="1100"/>
        <end position="1147"/>
    </location>
</feature>
<feature type="compositionally biased region" description="Basic and acidic residues" evidence="1">
    <location>
        <begin position="1710"/>
        <end position="1721"/>
    </location>
</feature>
<feature type="compositionally biased region" description="Low complexity" evidence="1">
    <location>
        <begin position="596"/>
        <end position="607"/>
    </location>
</feature>
<proteinExistence type="predicted"/>
<feature type="region of interest" description="Disordered" evidence="1">
    <location>
        <begin position="1293"/>
        <end position="1342"/>
    </location>
</feature>
<feature type="compositionally biased region" description="Low complexity" evidence="1">
    <location>
        <begin position="2352"/>
        <end position="2379"/>
    </location>
</feature>
<feature type="compositionally biased region" description="Low complexity" evidence="1">
    <location>
        <begin position="306"/>
        <end position="322"/>
    </location>
</feature>
<dbReference type="VEuPathDB" id="ToxoDB:BESB_011350"/>
<feature type="compositionally biased region" description="Low complexity" evidence="1">
    <location>
        <begin position="2242"/>
        <end position="2261"/>
    </location>
</feature>
<organism evidence="2 3">
    <name type="scientific">Besnoitia besnoiti</name>
    <name type="common">Apicomplexan protozoan</name>
    <dbReference type="NCBI Taxonomy" id="94643"/>
    <lineage>
        <taxon>Eukaryota</taxon>
        <taxon>Sar</taxon>
        <taxon>Alveolata</taxon>
        <taxon>Apicomplexa</taxon>
        <taxon>Conoidasida</taxon>
        <taxon>Coccidia</taxon>
        <taxon>Eucoccidiorida</taxon>
        <taxon>Eimeriorina</taxon>
        <taxon>Sarcocystidae</taxon>
        <taxon>Besnoitia</taxon>
    </lineage>
</organism>
<feature type="compositionally biased region" description="Low complexity" evidence="1">
    <location>
        <begin position="2798"/>
        <end position="2819"/>
    </location>
</feature>
<feature type="region of interest" description="Disordered" evidence="1">
    <location>
        <begin position="163"/>
        <end position="294"/>
    </location>
</feature>
<feature type="compositionally biased region" description="Low complexity" evidence="1">
    <location>
        <begin position="862"/>
        <end position="931"/>
    </location>
</feature>
<gene>
    <name evidence="2" type="ORF">BESB_011350</name>
</gene>
<feature type="region of interest" description="Disordered" evidence="1">
    <location>
        <begin position="306"/>
        <end position="581"/>
    </location>
</feature>
<dbReference type="EMBL" id="NWUJ01000001">
    <property type="protein sequence ID" value="PFH38793.1"/>
    <property type="molecule type" value="Genomic_DNA"/>
</dbReference>
<feature type="compositionally biased region" description="Low complexity" evidence="1">
    <location>
        <begin position="1354"/>
        <end position="1371"/>
    </location>
</feature>
<feature type="compositionally biased region" description="Low complexity" evidence="1">
    <location>
        <begin position="1480"/>
        <end position="1491"/>
    </location>
</feature>
<evidence type="ECO:0000256" key="1">
    <source>
        <dbReference type="SAM" id="MobiDB-lite"/>
    </source>
</evidence>
<feature type="compositionally biased region" description="Basic and acidic residues" evidence="1">
    <location>
        <begin position="938"/>
        <end position="949"/>
    </location>
</feature>
<keyword evidence="3" id="KW-1185">Reference proteome</keyword>
<feature type="region of interest" description="Disordered" evidence="1">
    <location>
        <begin position="2242"/>
        <end position="2263"/>
    </location>
</feature>
<feature type="compositionally biased region" description="Basic and acidic residues" evidence="1">
    <location>
        <begin position="251"/>
        <end position="262"/>
    </location>
</feature>
<feature type="region of interest" description="Disordered" evidence="1">
    <location>
        <begin position="727"/>
        <end position="749"/>
    </location>
</feature>
<feature type="region of interest" description="Disordered" evidence="1">
    <location>
        <begin position="595"/>
        <end position="617"/>
    </location>
</feature>
<feature type="compositionally biased region" description="Low complexity" evidence="1">
    <location>
        <begin position="199"/>
        <end position="241"/>
    </location>
</feature>
<feature type="compositionally biased region" description="Low complexity" evidence="1">
    <location>
        <begin position="181"/>
        <end position="192"/>
    </location>
</feature>
<dbReference type="KEGG" id="bbes:BESB_011350"/>
<feature type="compositionally biased region" description="Basic and acidic residues" evidence="1">
    <location>
        <begin position="540"/>
        <end position="552"/>
    </location>
</feature>
<feature type="compositionally biased region" description="Basic and acidic residues" evidence="1">
    <location>
        <begin position="2820"/>
        <end position="2834"/>
    </location>
</feature>
<feature type="compositionally biased region" description="Low complexity" evidence="1">
    <location>
        <begin position="282"/>
        <end position="292"/>
    </location>
</feature>
<reference evidence="2 3" key="1">
    <citation type="submission" date="2017-09" db="EMBL/GenBank/DDBJ databases">
        <title>Genome sequencing of Besnoitia besnoiti strain Bb-Ger1.</title>
        <authorList>
            <person name="Schares G."/>
            <person name="Venepally P."/>
            <person name="Lorenzi H.A."/>
        </authorList>
    </citation>
    <scope>NUCLEOTIDE SEQUENCE [LARGE SCALE GENOMIC DNA]</scope>
    <source>
        <strain evidence="2 3">Bb-Ger1</strain>
    </source>
</reference>
<dbReference type="Proteomes" id="UP000224006">
    <property type="component" value="Chromosome I"/>
</dbReference>
<feature type="compositionally biased region" description="Low complexity" evidence="1">
    <location>
        <begin position="397"/>
        <end position="413"/>
    </location>
</feature>
<feature type="compositionally biased region" description="Basic and acidic residues" evidence="1">
    <location>
        <begin position="2731"/>
        <end position="2741"/>
    </location>
</feature>
<name>A0A2A9MQW1_BESBE</name>
<feature type="compositionally biased region" description="Basic and acidic residues" evidence="1">
    <location>
        <begin position="452"/>
        <end position="472"/>
    </location>
</feature>
<feature type="region of interest" description="Disordered" evidence="1">
    <location>
        <begin position="2338"/>
        <end position="2380"/>
    </location>
</feature>
<dbReference type="RefSeq" id="XP_029222802.1">
    <property type="nucleotide sequence ID" value="XM_029359889.1"/>
</dbReference>
<feature type="compositionally biased region" description="Basic and acidic residues" evidence="1">
    <location>
        <begin position="561"/>
        <end position="581"/>
    </location>
</feature>
<feature type="region of interest" description="Disordered" evidence="1">
    <location>
        <begin position="2117"/>
        <end position="2164"/>
    </location>
</feature>
<feature type="compositionally biased region" description="Polar residues" evidence="1">
    <location>
        <begin position="1134"/>
        <end position="1147"/>
    </location>
</feature>
<feature type="region of interest" description="Disordered" evidence="1">
    <location>
        <begin position="2484"/>
        <end position="2512"/>
    </location>
</feature>
<feature type="compositionally biased region" description="Low complexity" evidence="1">
    <location>
        <begin position="2742"/>
        <end position="2769"/>
    </location>
</feature>
<feature type="region of interest" description="Disordered" evidence="1">
    <location>
        <begin position="823"/>
        <end position="968"/>
    </location>
</feature>
<feature type="compositionally biased region" description="Basic and acidic residues" evidence="1">
    <location>
        <begin position="1372"/>
        <end position="1383"/>
    </location>
</feature>
<feature type="compositionally biased region" description="Polar residues" evidence="1">
    <location>
        <begin position="737"/>
        <end position="747"/>
    </location>
</feature>
<feature type="region of interest" description="Disordered" evidence="1">
    <location>
        <begin position="1539"/>
        <end position="1565"/>
    </location>
</feature>
<accession>A0A2A9MQW1</accession>
<feature type="compositionally biased region" description="Basic and acidic residues" evidence="1">
    <location>
        <begin position="1746"/>
        <end position="1759"/>
    </location>
</feature>
<comment type="caution">
    <text evidence="2">The sequence shown here is derived from an EMBL/GenBank/DDBJ whole genome shotgun (WGS) entry which is preliminary data.</text>
</comment>